<organism evidence="2 3">
    <name type="scientific">Corynebacterium matruchotii ATCC 33806</name>
    <dbReference type="NCBI Taxonomy" id="566549"/>
    <lineage>
        <taxon>Bacteria</taxon>
        <taxon>Bacillati</taxon>
        <taxon>Actinomycetota</taxon>
        <taxon>Actinomycetes</taxon>
        <taxon>Mycobacteriales</taxon>
        <taxon>Corynebacteriaceae</taxon>
        <taxon>Corynebacterium</taxon>
    </lineage>
</organism>
<feature type="compositionally biased region" description="Acidic residues" evidence="1">
    <location>
        <begin position="217"/>
        <end position="237"/>
    </location>
</feature>
<dbReference type="Proteomes" id="UP000006247">
    <property type="component" value="Unassembled WGS sequence"/>
</dbReference>
<name>C0E5R7_9CORY</name>
<dbReference type="HOGENOM" id="CLU_1169105_0_0_11"/>
<dbReference type="RefSeq" id="WP_005522414.1">
    <property type="nucleotide sequence ID" value="NZ_EQ973330.1"/>
</dbReference>
<evidence type="ECO:0000313" key="2">
    <source>
        <dbReference type="EMBL" id="EEG26116.1"/>
    </source>
</evidence>
<comment type="caution">
    <text evidence="2">The sequence shown here is derived from an EMBL/GenBank/DDBJ whole genome shotgun (WGS) entry which is preliminary data.</text>
</comment>
<sequence length="237" mass="27004">MSYRELAAQQHGFLLRSQLTEEEIQDAHQTGFIIDDYPLQSEHVFPTQLSSTATNYGYYWLWLLAFPTVPPEQRNPMPYFAGGAALDVQQIGWGSRESPVFIVMPLQLTPYINADDGIVDDFIVDAKIQPTDWSLVDDIPVENILPALQKYLLSNDDFENAADAVFDAHNQGCSWEDLASVLEVCTGLWPNRETGKTPQTGKEVLEHFFQEYALPDPDLEDDDYEDFTEDEDDAWWS</sequence>
<dbReference type="AlphaFoldDB" id="C0E5R7"/>
<proteinExistence type="predicted"/>
<evidence type="ECO:0000256" key="1">
    <source>
        <dbReference type="SAM" id="MobiDB-lite"/>
    </source>
</evidence>
<protein>
    <submittedName>
        <fullName evidence="2">Uncharacterized protein</fullName>
    </submittedName>
</protein>
<gene>
    <name evidence="2" type="ORF">CORMATOL_02349</name>
</gene>
<reference evidence="2 3" key="1">
    <citation type="submission" date="2009-01" db="EMBL/GenBank/DDBJ databases">
        <authorList>
            <person name="Fulton L."/>
            <person name="Clifton S."/>
            <person name="Chinwalla A.T."/>
            <person name="Mitreva M."/>
            <person name="Sodergren E."/>
            <person name="Weinstock G."/>
            <person name="Clifton S."/>
            <person name="Dooling D.J."/>
            <person name="Fulton B."/>
            <person name="Minx P."/>
            <person name="Pepin K.H."/>
            <person name="Johnson M."/>
            <person name="Bhonagiri V."/>
            <person name="Nash W.E."/>
            <person name="Mardis E.R."/>
            <person name="Wilson R.K."/>
        </authorList>
    </citation>
    <scope>NUCLEOTIDE SEQUENCE [LARGE SCALE GENOMIC DNA]</scope>
    <source>
        <strain evidence="2 3">ATCC 33806</strain>
    </source>
</reference>
<feature type="region of interest" description="Disordered" evidence="1">
    <location>
        <begin position="215"/>
        <end position="237"/>
    </location>
</feature>
<accession>C0E5R7</accession>
<evidence type="ECO:0000313" key="3">
    <source>
        <dbReference type="Proteomes" id="UP000006247"/>
    </source>
</evidence>
<dbReference type="EMBL" id="ACEB01000037">
    <property type="protein sequence ID" value="EEG26116.1"/>
    <property type="molecule type" value="Genomic_DNA"/>
</dbReference>